<dbReference type="OrthoDB" id="7346546at2"/>
<dbReference type="AlphaFoldDB" id="A0A143HNJ3"/>
<dbReference type="InterPro" id="IPR021253">
    <property type="entry name" value="ZrgA-like"/>
</dbReference>
<evidence type="ECO:0000313" key="2">
    <source>
        <dbReference type="EMBL" id="AMX03304.1"/>
    </source>
</evidence>
<name>A0A143HNJ3_MICTH</name>
<dbReference type="STRING" id="252514.A3224_12585"/>
<dbReference type="EMBL" id="CP014864">
    <property type="protein sequence ID" value="AMX03304.1"/>
    <property type="molecule type" value="Genomic_DNA"/>
</dbReference>
<sequence length="165" mass="18269">MTVKRPLFFILLLFFSVEVRAHQMAHVHGRAHMSIAVIDNVLEVEFASPAENLVGFEHTPHTAKEKQALEATKHQLASGENLIRFNGANCRLEDARITVPQSEGDHAGLYASYRFHCDNLASIKSISVPLFASFSGIEVIEVQWLTSSAQGAETLTPQSNELQLQ</sequence>
<dbReference type="Proteomes" id="UP000076077">
    <property type="component" value="Chromosome"/>
</dbReference>
<proteinExistence type="predicted"/>
<dbReference type="KEGG" id="mthd:A3224_12585"/>
<gene>
    <name evidence="2" type="ORF">A3224_12585</name>
</gene>
<evidence type="ECO:0008006" key="4">
    <source>
        <dbReference type="Google" id="ProtNLM"/>
    </source>
</evidence>
<keyword evidence="1" id="KW-0732">Signal</keyword>
<reference evidence="3" key="1">
    <citation type="submission" date="2016-03" db="EMBL/GenBank/DDBJ databases">
        <authorList>
            <person name="Lee Y.-S."/>
            <person name="Choi Y.-L."/>
        </authorList>
    </citation>
    <scope>NUCLEOTIDE SEQUENCE [LARGE SCALE GENOMIC DNA]</scope>
    <source>
        <strain evidence="3">DAU221</strain>
    </source>
</reference>
<keyword evidence="3" id="KW-1185">Reference proteome</keyword>
<feature type="signal peptide" evidence="1">
    <location>
        <begin position="1"/>
        <end position="21"/>
    </location>
</feature>
<dbReference type="Pfam" id="PF10986">
    <property type="entry name" value="ZrgA"/>
    <property type="match status" value="1"/>
</dbReference>
<accession>A0A143HNJ3</accession>
<evidence type="ECO:0000256" key="1">
    <source>
        <dbReference type="SAM" id="SignalP"/>
    </source>
</evidence>
<feature type="chain" id="PRO_5007509464" description="DUF2796 domain-containing protein" evidence="1">
    <location>
        <begin position="22"/>
        <end position="165"/>
    </location>
</feature>
<organism evidence="2 3">
    <name type="scientific">Microbulbifer thermotolerans</name>
    <dbReference type="NCBI Taxonomy" id="252514"/>
    <lineage>
        <taxon>Bacteria</taxon>
        <taxon>Pseudomonadati</taxon>
        <taxon>Pseudomonadota</taxon>
        <taxon>Gammaproteobacteria</taxon>
        <taxon>Cellvibrionales</taxon>
        <taxon>Microbulbiferaceae</taxon>
        <taxon>Microbulbifer</taxon>
    </lineage>
</organism>
<protein>
    <recommendedName>
        <fullName evidence="4">DUF2796 domain-containing protein</fullName>
    </recommendedName>
</protein>
<evidence type="ECO:0000313" key="3">
    <source>
        <dbReference type="Proteomes" id="UP000076077"/>
    </source>
</evidence>